<feature type="domain" description="BESS" evidence="4">
    <location>
        <begin position="202"/>
        <end position="241"/>
    </location>
</feature>
<dbReference type="PANTHER" id="PTHR12243">
    <property type="entry name" value="MADF DOMAIN TRANSCRIPTION FACTOR"/>
    <property type="match status" value="1"/>
</dbReference>
<accession>A0A6P8YNB5</accession>
<dbReference type="InterPro" id="IPR006578">
    <property type="entry name" value="MADF-dom"/>
</dbReference>
<dbReference type="SMART" id="SM00595">
    <property type="entry name" value="MADF"/>
    <property type="match status" value="1"/>
</dbReference>
<evidence type="ECO:0000259" key="3">
    <source>
        <dbReference type="PROSITE" id="PS51029"/>
    </source>
</evidence>
<dbReference type="Proteomes" id="UP000515158">
    <property type="component" value="Unplaced"/>
</dbReference>
<dbReference type="PROSITE" id="PS51031">
    <property type="entry name" value="BESS"/>
    <property type="match status" value="1"/>
</dbReference>
<dbReference type="InterPro" id="IPR004210">
    <property type="entry name" value="BESS_motif"/>
</dbReference>
<dbReference type="AlphaFoldDB" id="A0A6P8YNB5"/>
<proteinExistence type="predicted"/>
<gene>
    <name evidence="6" type="primary">LOC117643735</name>
</gene>
<dbReference type="PANTHER" id="PTHR12243:SF67">
    <property type="entry name" value="COREPRESSOR OF PANGOLIN, ISOFORM A-RELATED"/>
    <property type="match status" value="1"/>
</dbReference>
<dbReference type="InParanoid" id="A0A6P8YNB5"/>
<comment type="subcellular location">
    <subcellularLocation>
        <location evidence="1">Nucleus</location>
    </subcellularLocation>
</comment>
<dbReference type="GO" id="GO:0003677">
    <property type="term" value="F:DNA binding"/>
    <property type="evidence" value="ECO:0007669"/>
    <property type="project" value="InterPro"/>
</dbReference>
<dbReference type="GO" id="GO:0005634">
    <property type="term" value="C:nucleus"/>
    <property type="evidence" value="ECO:0007669"/>
    <property type="project" value="UniProtKB-SubCell"/>
</dbReference>
<evidence type="ECO:0000313" key="5">
    <source>
        <dbReference type="Proteomes" id="UP000515158"/>
    </source>
</evidence>
<evidence type="ECO:0000256" key="1">
    <source>
        <dbReference type="PROSITE-ProRule" id="PRU00371"/>
    </source>
</evidence>
<evidence type="ECO:0000256" key="2">
    <source>
        <dbReference type="SAM" id="MobiDB-lite"/>
    </source>
</evidence>
<dbReference type="FunCoup" id="A0A6P8YNB5">
    <property type="interactions" value="94"/>
</dbReference>
<keyword evidence="5" id="KW-1185">Reference proteome</keyword>
<dbReference type="GO" id="GO:0006357">
    <property type="term" value="P:regulation of transcription by RNA polymerase II"/>
    <property type="evidence" value="ECO:0007669"/>
    <property type="project" value="TreeGrafter"/>
</dbReference>
<organism evidence="6">
    <name type="scientific">Thrips palmi</name>
    <name type="common">Melon thrips</name>
    <dbReference type="NCBI Taxonomy" id="161013"/>
    <lineage>
        <taxon>Eukaryota</taxon>
        <taxon>Metazoa</taxon>
        <taxon>Ecdysozoa</taxon>
        <taxon>Arthropoda</taxon>
        <taxon>Hexapoda</taxon>
        <taxon>Insecta</taxon>
        <taxon>Pterygota</taxon>
        <taxon>Neoptera</taxon>
        <taxon>Paraneoptera</taxon>
        <taxon>Thysanoptera</taxon>
        <taxon>Terebrantia</taxon>
        <taxon>Thripoidea</taxon>
        <taxon>Thripidae</taxon>
        <taxon>Thrips</taxon>
    </lineage>
</organism>
<dbReference type="GeneID" id="117643735"/>
<feature type="compositionally biased region" description="Basic residues" evidence="2">
    <location>
        <begin position="132"/>
        <end position="146"/>
    </location>
</feature>
<evidence type="ECO:0000259" key="4">
    <source>
        <dbReference type="PROSITE" id="PS51031"/>
    </source>
</evidence>
<dbReference type="Pfam" id="PF02944">
    <property type="entry name" value="BESS"/>
    <property type="match status" value="1"/>
</dbReference>
<dbReference type="Pfam" id="PF10545">
    <property type="entry name" value="MADF_DNA_bdg"/>
    <property type="match status" value="1"/>
</dbReference>
<protein>
    <submittedName>
        <fullName evidence="6">Transcription factor Adf-1-like</fullName>
    </submittedName>
</protein>
<dbReference type="KEGG" id="tpal:117643735"/>
<evidence type="ECO:0000313" key="6">
    <source>
        <dbReference type="RefSeq" id="XP_034238690.1"/>
    </source>
</evidence>
<dbReference type="InterPro" id="IPR039353">
    <property type="entry name" value="TF_Adf1"/>
</dbReference>
<name>A0A6P8YNB5_THRPL</name>
<feature type="region of interest" description="Disordered" evidence="2">
    <location>
        <begin position="127"/>
        <end position="150"/>
    </location>
</feature>
<sequence>MNFEGKTGEFISPQQVLGNIEDSLLGDADEGVNVLLINEVKKYPILYDFNNEKYSDKEIRARIWTRISADLGMSTKSAKHQWKRLRDSLRDALKRQEGKMGVSCRKTWRYYKKMEFVIPFMTNREPGAISNSKRRRNRKHASSHGHPHQDAAISMISSALNAASEGSSYYNSSNSSGPSGSRLYKAEGVEMSLLEELAHKPLDEDLYFCLSMAASMKRLSEQRRARLKCDMMSMLYTAQCEEAFP</sequence>
<dbReference type="OrthoDB" id="5779735at2759"/>
<reference evidence="6" key="1">
    <citation type="submission" date="2025-08" db="UniProtKB">
        <authorList>
            <consortium name="RefSeq"/>
        </authorList>
    </citation>
    <scope>IDENTIFICATION</scope>
    <source>
        <tissue evidence="6">Total insect</tissue>
    </source>
</reference>
<dbReference type="GO" id="GO:0005667">
    <property type="term" value="C:transcription regulator complex"/>
    <property type="evidence" value="ECO:0007669"/>
    <property type="project" value="TreeGrafter"/>
</dbReference>
<dbReference type="RefSeq" id="XP_034238690.1">
    <property type="nucleotide sequence ID" value="XM_034382799.1"/>
</dbReference>
<dbReference type="PROSITE" id="PS51029">
    <property type="entry name" value="MADF"/>
    <property type="match status" value="1"/>
</dbReference>
<keyword evidence="1" id="KW-0539">Nucleus</keyword>
<feature type="domain" description="MADF" evidence="3">
    <location>
        <begin position="35"/>
        <end position="122"/>
    </location>
</feature>